<dbReference type="Proteomes" id="UP000054783">
    <property type="component" value="Unassembled WGS sequence"/>
</dbReference>
<name>A0A0V1AFB4_9BILA</name>
<accession>A0A0V1AFB4</accession>
<protein>
    <submittedName>
        <fullName evidence="1">Uncharacterized protein</fullName>
    </submittedName>
</protein>
<evidence type="ECO:0000313" key="2">
    <source>
        <dbReference type="Proteomes" id="UP000054783"/>
    </source>
</evidence>
<organism evidence="1 2">
    <name type="scientific">Trichinella patagoniensis</name>
    <dbReference type="NCBI Taxonomy" id="990121"/>
    <lineage>
        <taxon>Eukaryota</taxon>
        <taxon>Metazoa</taxon>
        <taxon>Ecdysozoa</taxon>
        <taxon>Nematoda</taxon>
        <taxon>Enoplea</taxon>
        <taxon>Dorylaimia</taxon>
        <taxon>Trichinellida</taxon>
        <taxon>Trichinellidae</taxon>
        <taxon>Trichinella</taxon>
    </lineage>
</organism>
<gene>
    <name evidence="1" type="ORF">T12_12737</name>
</gene>
<dbReference type="EMBL" id="JYDQ01000003">
    <property type="protein sequence ID" value="KRY23528.1"/>
    <property type="molecule type" value="Genomic_DNA"/>
</dbReference>
<sequence length="130" mass="14429">MAFCCPGFVVGQYHFRPMVNFTDEQLSTLLTSANQNSSSFLVDPKSGYLSREVLKAFVLDCRCRGHEVESDHRRSVNSCDEMSVNWKCDMLPCTRVSTGTTLAMGIAVVGCMRVGGPIDHRSTYTGRHQS</sequence>
<dbReference type="AlphaFoldDB" id="A0A0V1AFB4"/>
<comment type="caution">
    <text evidence="1">The sequence shown here is derived from an EMBL/GenBank/DDBJ whole genome shotgun (WGS) entry which is preliminary data.</text>
</comment>
<reference evidence="1 2" key="1">
    <citation type="submission" date="2015-01" db="EMBL/GenBank/DDBJ databases">
        <title>Evolution of Trichinella species and genotypes.</title>
        <authorList>
            <person name="Korhonen P.K."/>
            <person name="Edoardo P."/>
            <person name="Giuseppe L.R."/>
            <person name="Gasser R.B."/>
        </authorList>
    </citation>
    <scope>NUCLEOTIDE SEQUENCE [LARGE SCALE GENOMIC DNA]</scope>
    <source>
        <strain evidence="1">ISS2496</strain>
    </source>
</reference>
<evidence type="ECO:0000313" key="1">
    <source>
        <dbReference type="EMBL" id="KRY23528.1"/>
    </source>
</evidence>
<keyword evidence="2" id="KW-1185">Reference proteome</keyword>
<proteinExistence type="predicted"/>